<evidence type="ECO:0000313" key="2">
    <source>
        <dbReference type="EMBL" id="CAH4030916.1"/>
    </source>
</evidence>
<proteinExistence type="predicted"/>
<protein>
    <recommendedName>
        <fullName evidence="1">Mutator-like transposase domain-containing protein</fullName>
    </recommendedName>
</protein>
<dbReference type="InterPro" id="IPR049012">
    <property type="entry name" value="Mutator_transp_dom"/>
</dbReference>
<organism evidence="2 3">
    <name type="scientific">Pieris brassicae</name>
    <name type="common">White butterfly</name>
    <name type="synonym">Large white butterfly</name>
    <dbReference type="NCBI Taxonomy" id="7116"/>
    <lineage>
        <taxon>Eukaryota</taxon>
        <taxon>Metazoa</taxon>
        <taxon>Ecdysozoa</taxon>
        <taxon>Arthropoda</taxon>
        <taxon>Hexapoda</taxon>
        <taxon>Insecta</taxon>
        <taxon>Pterygota</taxon>
        <taxon>Neoptera</taxon>
        <taxon>Endopterygota</taxon>
        <taxon>Lepidoptera</taxon>
        <taxon>Glossata</taxon>
        <taxon>Ditrysia</taxon>
        <taxon>Papilionoidea</taxon>
        <taxon>Pieridae</taxon>
        <taxon>Pierinae</taxon>
        <taxon>Pieris</taxon>
    </lineage>
</organism>
<name>A0A9P0XDK3_PIEBR</name>
<dbReference type="AlphaFoldDB" id="A0A9P0XDK3"/>
<accession>A0A9P0XDK3</accession>
<evidence type="ECO:0000313" key="3">
    <source>
        <dbReference type="Proteomes" id="UP001152562"/>
    </source>
</evidence>
<keyword evidence="3" id="KW-1185">Reference proteome</keyword>
<gene>
    <name evidence="2" type="ORF">PIBRA_LOCUS7515</name>
</gene>
<dbReference type="EMBL" id="CALOZG010000011">
    <property type="protein sequence ID" value="CAH4030916.1"/>
    <property type="molecule type" value="Genomic_DNA"/>
</dbReference>
<evidence type="ECO:0000259" key="1">
    <source>
        <dbReference type="Pfam" id="PF20700"/>
    </source>
</evidence>
<comment type="caution">
    <text evidence="2">The sequence shown here is derived from an EMBL/GenBank/DDBJ whole genome shotgun (WGS) entry which is preliminary data.</text>
</comment>
<dbReference type="Proteomes" id="UP001152562">
    <property type="component" value="Unassembled WGS sequence"/>
</dbReference>
<sequence length="116" mass="13087">MFESACKKAAEEEKELNVQNGRPADHLKVSGDGSWKKRGYTSLYGVTTLIGYYSGKVIDLADKSGYCHTCAIKKKTLKNGMKTMKQIVLQITPVRPGKWKLIRYWKCSEGPSRNLE</sequence>
<feature type="domain" description="Mutator-like transposase" evidence="1">
    <location>
        <begin position="3"/>
        <end position="79"/>
    </location>
</feature>
<dbReference type="Pfam" id="PF20700">
    <property type="entry name" value="Mutator"/>
    <property type="match status" value="1"/>
</dbReference>
<reference evidence="2" key="1">
    <citation type="submission" date="2022-05" db="EMBL/GenBank/DDBJ databases">
        <authorList>
            <person name="Okamura Y."/>
        </authorList>
    </citation>
    <scope>NUCLEOTIDE SEQUENCE</scope>
</reference>